<evidence type="ECO:0000256" key="1">
    <source>
        <dbReference type="SAM" id="Phobius"/>
    </source>
</evidence>
<dbReference type="EMBL" id="AB172998">
    <property type="protein sequence ID" value="BAE90060.1"/>
    <property type="molecule type" value="mRNA"/>
</dbReference>
<organism evidence="2">
    <name type="scientific">Macaca fascicularis</name>
    <name type="common">Crab-eating macaque</name>
    <name type="synonym">Cynomolgus monkey</name>
    <dbReference type="NCBI Taxonomy" id="9541"/>
    <lineage>
        <taxon>Eukaryota</taxon>
        <taxon>Metazoa</taxon>
        <taxon>Chordata</taxon>
        <taxon>Craniata</taxon>
        <taxon>Vertebrata</taxon>
        <taxon>Euteleostomi</taxon>
        <taxon>Mammalia</taxon>
        <taxon>Eutheria</taxon>
        <taxon>Euarchontoglires</taxon>
        <taxon>Primates</taxon>
        <taxon>Haplorrhini</taxon>
        <taxon>Catarrhini</taxon>
        <taxon>Cercopithecidae</taxon>
        <taxon>Cercopithecinae</taxon>
        <taxon>Macaca</taxon>
    </lineage>
</organism>
<name>I7G6L2_MACFA</name>
<keyword evidence="1" id="KW-0472">Membrane</keyword>
<evidence type="ECO:0000313" key="2">
    <source>
        <dbReference type="EMBL" id="BAE90060.1"/>
    </source>
</evidence>
<feature type="transmembrane region" description="Helical" evidence="1">
    <location>
        <begin position="6"/>
        <end position="22"/>
    </location>
</feature>
<dbReference type="AlphaFoldDB" id="I7G6L2"/>
<proteinExistence type="evidence at transcript level"/>
<protein>
    <submittedName>
        <fullName evidence="2">Macaca fascicularis brain cDNA clone: QflA-20544, similar to human hypothetical protein KIAA1875 (KIAA1875), mRNA, RefSeq: XM_291269.2</fullName>
    </submittedName>
</protein>
<keyword evidence="1" id="KW-0812">Transmembrane</keyword>
<reference evidence="2" key="1">
    <citation type="journal article" date="2007" name="PLoS Biol.">
        <title>Rate of evolution in brain-expressed genes in humans and other primates.</title>
        <authorList>
            <person name="Wang H.-Y."/>
            <person name="Chien H.-C."/>
            <person name="Osada N."/>
            <person name="Hashimoto K."/>
            <person name="Sugano S."/>
            <person name="Gojobori T."/>
            <person name="Chou C.-K."/>
            <person name="Tsai S.-F."/>
            <person name="Wu C.-I."/>
            <person name="Shen C.-K.J."/>
        </authorList>
    </citation>
    <scope>NUCLEOTIDE SEQUENCE</scope>
</reference>
<sequence>MHMFYFVFYCMYLLPLLLLLQLTNHFRVKKDYCCKHLNNDGGACL</sequence>
<accession>I7G6L2</accession>
<keyword evidence="1" id="KW-1133">Transmembrane helix</keyword>